<dbReference type="GeneID" id="94837538"/>
<name>A0A1J4KGU3_9EUKA</name>
<sequence>MKSKYLEESDEEPDPPMFKVYDDEAECAATIKYHRKLIEQKNPEIPMKELFMYDVEIPNVENTEIVVPKIYYEEEPARKHLPKWIRNEVARDKKAWRQYHQALKRTPKYAPEYFEPLPEVKPAQRKFTQKDE</sequence>
<accession>A0A1J4KGU3</accession>
<protein>
    <submittedName>
        <fullName evidence="1">Uncharacterized protein</fullName>
    </submittedName>
</protein>
<evidence type="ECO:0000313" key="1">
    <source>
        <dbReference type="EMBL" id="OHT08549.1"/>
    </source>
</evidence>
<organism evidence="1 2">
    <name type="scientific">Tritrichomonas foetus</name>
    <dbReference type="NCBI Taxonomy" id="1144522"/>
    <lineage>
        <taxon>Eukaryota</taxon>
        <taxon>Metamonada</taxon>
        <taxon>Parabasalia</taxon>
        <taxon>Tritrichomonadida</taxon>
        <taxon>Tritrichomonadidae</taxon>
        <taxon>Tritrichomonas</taxon>
    </lineage>
</organism>
<dbReference type="EMBL" id="MLAK01000664">
    <property type="protein sequence ID" value="OHT08549.1"/>
    <property type="molecule type" value="Genomic_DNA"/>
</dbReference>
<dbReference type="VEuPathDB" id="TrichDB:TRFO_22888"/>
<dbReference type="RefSeq" id="XP_068361685.1">
    <property type="nucleotide sequence ID" value="XM_068502834.1"/>
</dbReference>
<dbReference type="Proteomes" id="UP000179807">
    <property type="component" value="Unassembled WGS sequence"/>
</dbReference>
<gene>
    <name evidence="1" type="ORF">TRFO_22888</name>
</gene>
<reference evidence="1" key="1">
    <citation type="submission" date="2016-10" db="EMBL/GenBank/DDBJ databases">
        <authorList>
            <person name="Benchimol M."/>
            <person name="Almeida L.G."/>
            <person name="Vasconcelos A.T."/>
            <person name="Perreira-Neves A."/>
            <person name="Rosa I.A."/>
            <person name="Tasca T."/>
            <person name="Bogo M.R."/>
            <person name="de Souza W."/>
        </authorList>
    </citation>
    <scope>NUCLEOTIDE SEQUENCE [LARGE SCALE GENOMIC DNA]</scope>
    <source>
        <strain evidence="1">K</strain>
    </source>
</reference>
<dbReference type="AlphaFoldDB" id="A0A1J4KGU3"/>
<comment type="caution">
    <text evidence="1">The sequence shown here is derived from an EMBL/GenBank/DDBJ whole genome shotgun (WGS) entry which is preliminary data.</text>
</comment>
<proteinExistence type="predicted"/>
<evidence type="ECO:0000313" key="2">
    <source>
        <dbReference type="Proteomes" id="UP000179807"/>
    </source>
</evidence>
<keyword evidence="2" id="KW-1185">Reference proteome</keyword>